<dbReference type="InterPro" id="IPR041503">
    <property type="entry name" value="AIMP2_thioredoxin"/>
</dbReference>
<keyword evidence="15" id="KW-1185">Reference proteome</keyword>
<dbReference type="Pfam" id="PF18569">
    <property type="entry name" value="Thioredoxin_16"/>
    <property type="match status" value="1"/>
</dbReference>
<dbReference type="Proteomes" id="UP001234178">
    <property type="component" value="Unassembled WGS sequence"/>
</dbReference>
<evidence type="ECO:0000256" key="1">
    <source>
        <dbReference type="ARBA" id="ARBA00004496"/>
    </source>
</evidence>
<evidence type="ECO:0000256" key="4">
    <source>
        <dbReference type="ARBA" id="ARBA00022490"/>
    </source>
</evidence>
<sequence>MAIAHGEKILKYLEENGKANSLRLSELWNEDHQKIVGTVKSLLCLGDVIEAELHSTVKWDLTEEGKQVTTHGSHEAQVYNAIPPSGSTQTEIMTQASILNAGFTKDMAKVGFSKAMSLGWIAVDKSSGAPKFIQKVSSIQDVVQEHLKELASGKNMLTNELRTEYKKRKLIQEIIVKSYEMKPGSSFSTSVTKQETDLTPEMITSGSWKTKEFKAYNLNALGTPVPRGHLHPLMKVRAEFRQIFLEMGFTEMPTNNYVESSFWNFDALFQPQQHPARDAHDTFFLADPATASDIPTDYMERVKNVHSHGGYGSQGYGYDWKVEEAKKNLLRTHTTAVSARMLYALAQGGFKPAKYFSIDRVFRNETLDATHLAEFHQIEGVIADYGLTLGNLIGVLYEFFRKLGIEKLRFKPAYNPYTEPSMEIFSYHPGLKKWVEIGNSGIFRPEMLLPMGLPEDVSVLAWGLSLERPTMIKYGYDNIRDLVGPKVNMQMVADNPLCRLDKHRGTEIKEPDYLQELDIRMDSILTRLRGIENEVSKLKKKDKGSPEKLTLVIEADPNYPPLSVQTLIRILMASRNAPVSVTIHQHSSLKKACSADLMQWAKSTISNVSRVDNLFNLTWIWKPVGPRPVAKVVNHYNGDICGETAVARLLARILESWTDCAFYENYDLNTTAEIDDWLDMWENCIQSGDPNFVVLINHIYNRLNCSDGRKWLTGVLPGTKSLADVFLSTVLGHKLNSDRAKEWLSRCNSF</sequence>
<evidence type="ECO:0000256" key="2">
    <source>
        <dbReference type="ARBA" id="ARBA00006703"/>
    </source>
</evidence>
<evidence type="ECO:0000256" key="10">
    <source>
        <dbReference type="ARBA" id="ARBA00022917"/>
    </source>
</evidence>
<dbReference type="Pfam" id="PF01409">
    <property type="entry name" value="tRNA-synt_2d"/>
    <property type="match status" value="1"/>
</dbReference>
<dbReference type="EC" id="6.1.1.20" evidence="3"/>
<dbReference type="CDD" id="cd00496">
    <property type="entry name" value="PheRS_alpha_core"/>
    <property type="match status" value="1"/>
</dbReference>
<keyword evidence="8" id="KW-0067">ATP-binding</keyword>
<feature type="domain" description="Aminoacyl-transfer RNA synthetases class-II family profile" evidence="13">
    <location>
        <begin position="235"/>
        <end position="485"/>
    </location>
</feature>
<evidence type="ECO:0000256" key="11">
    <source>
        <dbReference type="ARBA" id="ARBA00023146"/>
    </source>
</evidence>
<evidence type="ECO:0000256" key="3">
    <source>
        <dbReference type="ARBA" id="ARBA00012814"/>
    </source>
</evidence>
<dbReference type="InterPro" id="IPR045864">
    <property type="entry name" value="aa-tRNA-synth_II/BPL/LPL"/>
</dbReference>
<organism evidence="14 15">
    <name type="scientific">Daphnia magna</name>
    <dbReference type="NCBI Taxonomy" id="35525"/>
    <lineage>
        <taxon>Eukaryota</taxon>
        <taxon>Metazoa</taxon>
        <taxon>Ecdysozoa</taxon>
        <taxon>Arthropoda</taxon>
        <taxon>Crustacea</taxon>
        <taxon>Branchiopoda</taxon>
        <taxon>Diplostraca</taxon>
        <taxon>Cladocera</taxon>
        <taxon>Anomopoda</taxon>
        <taxon>Daphniidae</taxon>
        <taxon>Daphnia</taxon>
    </lineage>
</organism>
<dbReference type="SUPFAM" id="SSF55681">
    <property type="entry name" value="Class II aaRS and biotin synthetases"/>
    <property type="match status" value="1"/>
</dbReference>
<evidence type="ECO:0000256" key="6">
    <source>
        <dbReference type="ARBA" id="ARBA00022723"/>
    </source>
</evidence>
<keyword evidence="11" id="KW-0030">Aminoacyl-tRNA synthetase</keyword>
<dbReference type="Gene3D" id="3.30.1370.240">
    <property type="match status" value="1"/>
</dbReference>
<dbReference type="Gene3D" id="3.30.930.10">
    <property type="entry name" value="Bira Bifunctional Protein, Domain 2"/>
    <property type="match status" value="1"/>
</dbReference>
<dbReference type="InterPro" id="IPR004529">
    <property type="entry name" value="Phe-tRNA-synth_IIc_asu"/>
</dbReference>
<gene>
    <name evidence="14" type="ORF">OUZ56_010565</name>
</gene>
<evidence type="ECO:0000256" key="12">
    <source>
        <dbReference type="SAM" id="Coils"/>
    </source>
</evidence>
<comment type="caution">
    <text evidence="14">The sequence shown here is derived from an EMBL/GenBank/DDBJ whole genome shotgun (WGS) entry which is preliminary data.</text>
</comment>
<dbReference type="InterPro" id="IPR040725">
    <property type="entry name" value="PheRS_DBD3"/>
</dbReference>
<name>A0ABR0AIV9_9CRUS</name>
<dbReference type="InterPro" id="IPR002319">
    <property type="entry name" value="Phenylalanyl-tRNA_Synthase"/>
</dbReference>
<evidence type="ECO:0000256" key="7">
    <source>
        <dbReference type="ARBA" id="ARBA00022741"/>
    </source>
</evidence>
<proteinExistence type="inferred from homology"/>
<evidence type="ECO:0000259" key="13">
    <source>
        <dbReference type="PROSITE" id="PS50862"/>
    </source>
</evidence>
<dbReference type="InterPro" id="IPR006195">
    <property type="entry name" value="aa-tRNA-synth_II"/>
</dbReference>
<protein>
    <recommendedName>
        <fullName evidence="3">phenylalanine--tRNA ligase</fullName>
        <ecNumber evidence="3">6.1.1.20</ecNumber>
    </recommendedName>
</protein>
<keyword evidence="9" id="KW-0460">Magnesium</keyword>
<dbReference type="PROSITE" id="PS50862">
    <property type="entry name" value="AA_TRNA_LIGASE_II"/>
    <property type="match status" value="1"/>
</dbReference>
<evidence type="ECO:0000256" key="9">
    <source>
        <dbReference type="ARBA" id="ARBA00022842"/>
    </source>
</evidence>
<keyword evidence="7" id="KW-0547">Nucleotide-binding</keyword>
<dbReference type="Pfam" id="PF18553">
    <property type="entry name" value="PheRS_DBD3"/>
    <property type="match status" value="1"/>
</dbReference>
<comment type="similarity">
    <text evidence="2">Belongs to the class-II aminoacyl-tRNA synthetase family. Phe-tRNA synthetase alpha subunit type 2 subfamily.</text>
</comment>
<dbReference type="PANTHER" id="PTHR11538">
    <property type="entry name" value="PHENYLALANYL-TRNA SYNTHETASE"/>
    <property type="match status" value="1"/>
</dbReference>
<evidence type="ECO:0000313" key="14">
    <source>
        <dbReference type="EMBL" id="KAK4025062.1"/>
    </source>
</evidence>
<dbReference type="InterPro" id="IPR040724">
    <property type="entry name" value="PheRS_DBD1"/>
</dbReference>
<dbReference type="Pfam" id="PF18552">
    <property type="entry name" value="PheRS_DBD1"/>
    <property type="match status" value="1"/>
</dbReference>
<keyword evidence="10" id="KW-0648">Protein biosynthesis</keyword>
<dbReference type="NCBIfam" id="NF003210">
    <property type="entry name" value="PRK04172.1"/>
    <property type="match status" value="1"/>
</dbReference>
<dbReference type="PANTHER" id="PTHR11538:SF40">
    <property type="entry name" value="PHENYLALANINE--TRNA LIGASE ALPHA SUBUNIT"/>
    <property type="match status" value="1"/>
</dbReference>
<dbReference type="EMBL" id="JAOYFB010000037">
    <property type="protein sequence ID" value="KAK4025062.1"/>
    <property type="molecule type" value="Genomic_DNA"/>
</dbReference>
<accession>A0ABR0AIV9</accession>
<keyword evidence="12" id="KW-0175">Coiled coil</keyword>
<evidence type="ECO:0000313" key="15">
    <source>
        <dbReference type="Proteomes" id="UP001234178"/>
    </source>
</evidence>
<dbReference type="Gene3D" id="1.10.10.2320">
    <property type="match status" value="1"/>
</dbReference>
<dbReference type="Pfam" id="PF18554">
    <property type="entry name" value="PheRS_DBD2"/>
    <property type="match status" value="1"/>
</dbReference>
<keyword evidence="4" id="KW-0963">Cytoplasm</keyword>
<dbReference type="Gene3D" id="1.20.1050.130">
    <property type="match status" value="1"/>
</dbReference>
<evidence type="ECO:0000256" key="5">
    <source>
        <dbReference type="ARBA" id="ARBA00022598"/>
    </source>
</evidence>
<dbReference type="InterPro" id="IPR040586">
    <property type="entry name" value="PheRS_DBD2"/>
</dbReference>
<keyword evidence="5" id="KW-0436">Ligase</keyword>
<comment type="subcellular location">
    <subcellularLocation>
        <location evidence="1">Cytoplasm</location>
    </subcellularLocation>
</comment>
<feature type="coiled-coil region" evidence="12">
    <location>
        <begin position="514"/>
        <end position="541"/>
    </location>
</feature>
<reference evidence="14 15" key="1">
    <citation type="journal article" date="2023" name="Nucleic Acids Res.">
        <title>The hologenome of Daphnia magna reveals possible DNA methylation and microbiome-mediated evolution of the host genome.</title>
        <authorList>
            <person name="Chaturvedi A."/>
            <person name="Li X."/>
            <person name="Dhandapani V."/>
            <person name="Marshall H."/>
            <person name="Kissane S."/>
            <person name="Cuenca-Cambronero M."/>
            <person name="Asole G."/>
            <person name="Calvet F."/>
            <person name="Ruiz-Romero M."/>
            <person name="Marangio P."/>
            <person name="Guigo R."/>
            <person name="Rago D."/>
            <person name="Mirbahai L."/>
            <person name="Eastwood N."/>
            <person name="Colbourne J.K."/>
            <person name="Zhou J."/>
            <person name="Mallon E."/>
            <person name="Orsini L."/>
        </authorList>
    </citation>
    <scope>NUCLEOTIDE SEQUENCE [LARGE SCALE GENOMIC DNA]</scope>
    <source>
        <strain evidence="14">LRV0_1</strain>
    </source>
</reference>
<dbReference type="Gene3D" id="1.10.10.2330">
    <property type="match status" value="1"/>
</dbReference>
<dbReference type="NCBIfam" id="TIGR00468">
    <property type="entry name" value="pheS"/>
    <property type="match status" value="1"/>
</dbReference>
<evidence type="ECO:0000256" key="8">
    <source>
        <dbReference type="ARBA" id="ARBA00022840"/>
    </source>
</evidence>
<keyword evidence="6" id="KW-0479">Metal-binding</keyword>